<dbReference type="AlphaFoldDB" id="A0A644VUE0"/>
<organism evidence="1">
    <name type="scientific">bioreactor metagenome</name>
    <dbReference type="NCBI Taxonomy" id="1076179"/>
    <lineage>
        <taxon>unclassified sequences</taxon>
        <taxon>metagenomes</taxon>
        <taxon>ecological metagenomes</taxon>
    </lineage>
</organism>
<reference evidence="1" key="1">
    <citation type="submission" date="2019-08" db="EMBL/GenBank/DDBJ databases">
        <authorList>
            <person name="Kucharzyk K."/>
            <person name="Murdoch R.W."/>
            <person name="Higgins S."/>
            <person name="Loffler F."/>
        </authorList>
    </citation>
    <scope>NUCLEOTIDE SEQUENCE</scope>
</reference>
<gene>
    <name evidence="1" type="ORF">SDC9_41207</name>
</gene>
<proteinExistence type="predicted"/>
<sequence length="479" mass="52986">MYYCRVVLLLMLACLMGYKPAFSQVSSNPGNILTEVNQAIEADMLRTSGITDAGAALENITIYSRALRSISGGSLLCDIQYYLAVNCYELASYNPAVYSNYYDSAIYAFHQLRDRCFSSIDSQSLIIDSLVRVVGKQRDDYHRWAAVLRERDINETVVMRPAKDRFSIAYHYEVSGGNNPEGLNGIQMAMFREAGAGFYCTLRAQKSIFGIKNFSGDYHELQYPLNTSGEFRSADMALSAGATVNIYKPLYLMVGVGFRVHTLVWRHSVNFNSKIVDCWFTDYKSRALSLTPEMGLSLVTSVITAGAGVRYNTGSGQSGTDGSRGFWTYNLSVGASLREEPGPYYLMYSNWLVKPGVIYTGPADRIHGITIGSIDAFYLTVAANRCFFSVEERNSSAAGKGFLITTAGFNMPVSCLRVTAGMGLIKTIWDDHSQLIKSYPEAGLTYVFHRLMFHLNAGAPGFRLKHDNLMLSAGAGINF</sequence>
<dbReference type="EMBL" id="VSSQ01000452">
    <property type="protein sequence ID" value="MPL95044.1"/>
    <property type="molecule type" value="Genomic_DNA"/>
</dbReference>
<accession>A0A644VUE0</accession>
<evidence type="ECO:0000313" key="1">
    <source>
        <dbReference type="EMBL" id="MPL95044.1"/>
    </source>
</evidence>
<name>A0A644VUE0_9ZZZZ</name>
<comment type="caution">
    <text evidence="1">The sequence shown here is derived from an EMBL/GenBank/DDBJ whole genome shotgun (WGS) entry which is preliminary data.</text>
</comment>
<protein>
    <submittedName>
        <fullName evidence="1">Uncharacterized protein</fullName>
    </submittedName>
</protein>